<keyword evidence="1" id="KW-0472">Membrane</keyword>
<dbReference type="InterPro" id="IPR005804">
    <property type="entry name" value="FA_desaturase_dom"/>
</dbReference>
<keyword evidence="1" id="KW-1133">Transmembrane helix</keyword>
<sequence>YTNTPLDNHFKGTDPFIVTDPTVERAFLQKHVMPFLHPIILVFALWGNYSFHLTEIIKGNEKLSPWKLFLPSLVYLFYKFHGTWGLALMVTQAGATGLYYFTMALMNHNSEKCLNVELRNSMDDWGASQIVSCADWAVQGKFLPSIIYLWLNYHCVHHLFPLVDFSYHREIQTILMEACRDHGIQYEAGNFFDIYGQMVRSFGTPLSLWKEINAYNGS</sequence>
<evidence type="ECO:0000313" key="3">
    <source>
        <dbReference type="EMBL" id="GMI38919.1"/>
    </source>
</evidence>
<accession>A0ABQ6N3Z6</accession>
<organism evidence="3 4">
    <name type="scientific">Tetraparma gracilis</name>
    <dbReference type="NCBI Taxonomy" id="2962635"/>
    <lineage>
        <taxon>Eukaryota</taxon>
        <taxon>Sar</taxon>
        <taxon>Stramenopiles</taxon>
        <taxon>Ochrophyta</taxon>
        <taxon>Bolidophyceae</taxon>
        <taxon>Parmales</taxon>
        <taxon>Triparmaceae</taxon>
        <taxon>Tetraparma</taxon>
    </lineage>
</organism>
<gene>
    <name evidence="3" type="ORF">TeGR_g3514</name>
</gene>
<reference evidence="3 4" key="1">
    <citation type="journal article" date="2023" name="Commun. Biol.">
        <title>Genome analysis of Parmales, the sister group of diatoms, reveals the evolutionary specialization of diatoms from phago-mixotrophs to photoautotrophs.</title>
        <authorList>
            <person name="Ban H."/>
            <person name="Sato S."/>
            <person name="Yoshikawa S."/>
            <person name="Yamada K."/>
            <person name="Nakamura Y."/>
            <person name="Ichinomiya M."/>
            <person name="Sato N."/>
            <person name="Blanc-Mathieu R."/>
            <person name="Endo H."/>
            <person name="Kuwata A."/>
            <person name="Ogata H."/>
        </authorList>
    </citation>
    <scope>NUCLEOTIDE SEQUENCE [LARGE SCALE GENOMIC DNA]</scope>
</reference>
<evidence type="ECO:0000313" key="4">
    <source>
        <dbReference type="Proteomes" id="UP001165060"/>
    </source>
</evidence>
<keyword evidence="4" id="KW-1185">Reference proteome</keyword>
<protein>
    <recommendedName>
        <fullName evidence="2">Fatty acid desaturase domain-containing protein</fullName>
    </recommendedName>
</protein>
<name>A0ABQ6N3Z6_9STRA</name>
<dbReference type="PANTHER" id="PTHR19353:SF19">
    <property type="entry name" value="DELTA(5) FATTY ACID DESATURASE C-RELATED"/>
    <property type="match status" value="1"/>
</dbReference>
<dbReference type="PANTHER" id="PTHR19353">
    <property type="entry name" value="FATTY ACID DESATURASE 2"/>
    <property type="match status" value="1"/>
</dbReference>
<dbReference type="InterPro" id="IPR012171">
    <property type="entry name" value="Fatty_acid_desaturase"/>
</dbReference>
<keyword evidence="1" id="KW-0812">Transmembrane</keyword>
<comment type="caution">
    <text evidence="3">The sequence shown here is derived from an EMBL/GenBank/DDBJ whole genome shotgun (WGS) entry which is preliminary data.</text>
</comment>
<feature type="transmembrane region" description="Helical" evidence="1">
    <location>
        <begin position="32"/>
        <end position="51"/>
    </location>
</feature>
<dbReference type="EMBL" id="BRYB01003572">
    <property type="protein sequence ID" value="GMI38919.1"/>
    <property type="molecule type" value="Genomic_DNA"/>
</dbReference>
<evidence type="ECO:0000259" key="2">
    <source>
        <dbReference type="Pfam" id="PF00487"/>
    </source>
</evidence>
<feature type="non-terminal residue" evidence="3">
    <location>
        <position position="1"/>
    </location>
</feature>
<feature type="transmembrane region" description="Helical" evidence="1">
    <location>
        <begin position="84"/>
        <end position="102"/>
    </location>
</feature>
<dbReference type="Pfam" id="PF00487">
    <property type="entry name" value="FA_desaturase"/>
    <property type="match status" value="1"/>
</dbReference>
<feature type="domain" description="Fatty acid desaturase" evidence="2">
    <location>
        <begin position="22"/>
        <end position="187"/>
    </location>
</feature>
<dbReference type="Proteomes" id="UP001165060">
    <property type="component" value="Unassembled WGS sequence"/>
</dbReference>
<evidence type="ECO:0000256" key="1">
    <source>
        <dbReference type="SAM" id="Phobius"/>
    </source>
</evidence>
<proteinExistence type="predicted"/>